<name>A0A1F2P9P3_9EURY</name>
<dbReference type="EMBL" id="LYOS01000002">
    <property type="protein sequence ID" value="OFV67933.1"/>
    <property type="molecule type" value="Genomic_DNA"/>
</dbReference>
<protein>
    <submittedName>
        <fullName evidence="1">Uncharacterized protein</fullName>
    </submittedName>
</protein>
<organism evidence="1 2">
    <name type="scientific">Candidatus Syntropharchaeum caldarium</name>
    <dbReference type="NCBI Taxonomy" id="1838285"/>
    <lineage>
        <taxon>Archaea</taxon>
        <taxon>Methanobacteriati</taxon>
        <taxon>Methanobacteriota</taxon>
        <taxon>Stenosarchaea group</taxon>
        <taxon>Methanomicrobia</taxon>
        <taxon>Methanosarcinales</taxon>
        <taxon>ANME-2 cluster</taxon>
        <taxon>Candidatus Syntropharchaeum</taxon>
    </lineage>
</organism>
<dbReference type="PATRIC" id="fig|1838285.3.peg.582"/>
<keyword evidence="2" id="KW-1185">Reference proteome</keyword>
<proteinExistence type="predicted"/>
<comment type="caution">
    <text evidence="1">The sequence shown here is derived from an EMBL/GenBank/DDBJ whole genome shotgun (WGS) entry which is preliminary data.</text>
</comment>
<gene>
    <name evidence="1" type="ORF">SCAL_000573</name>
</gene>
<evidence type="ECO:0000313" key="2">
    <source>
        <dbReference type="Proteomes" id="UP000186940"/>
    </source>
</evidence>
<sequence>MSLTSFLKNKDVKDAFKQEFKKPRLKLQGELLSPPLTNHYGLVGTAFDYLLRFYIKQVNPNAIEGRWVSEASLHLLEMAQLRDSLEVPEETPVMQKLKEMITEKPILSDPTVHKKVVEIIQFSRKVYAEFIRKGEMGSDLFKAVLLLAQVDVIYRAGIVDENLSSIDEKDIEDLRNLVSIVKPEYFKAKRICILNPTFGIASQLVGGADCDLVIDDAIIDIKTTKKLDLTRNFFDQLIGYYILHKIGGIEGMPSNCEIKRLGIYFSRYGYLHFIDVRDIISEDTFPNFLEWFKKRASDEYGMDI</sequence>
<evidence type="ECO:0000313" key="1">
    <source>
        <dbReference type="EMBL" id="OFV67933.1"/>
    </source>
</evidence>
<reference evidence="1" key="1">
    <citation type="submission" date="2016-05" db="EMBL/GenBank/DDBJ databases">
        <title>Microbial consortia oxidize butane by reversing methanogenesis.</title>
        <authorList>
            <person name="Laso-Perez R."/>
            <person name="Richter M."/>
            <person name="Wegener G."/>
            <person name="Musat F."/>
        </authorList>
    </citation>
    <scope>NUCLEOTIDE SEQUENCE [LARGE SCALE GENOMIC DNA]</scope>
    <source>
        <strain evidence="1">BOX2</strain>
    </source>
</reference>
<accession>A0A1F2P9P3</accession>
<dbReference type="Proteomes" id="UP000186940">
    <property type="component" value="Unassembled WGS sequence"/>
</dbReference>
<dbReference type="AlphaFoldDB" id="A0A1F2P9P3"/>